<reference evidence="3" key="1">
    <citation type="journal article" date="2019" name="IScience">
        <title>Narwhal Genome Reveals Long-Term Low Genetic Diversity despite Current Large Abundance Size.</title>
        <authorList>
            <person name="Westbury M.V."/>
            <person name="Petersen B."/>
            <person name="Garde E."/>
            <person name="Heide-Jorgensen M.P."/>
            <person name="Lorenzen E.D."/>
        </authorList>
    </citation>
    <scope>NUCLEOTIDE SEQUENCE [LARGE SCALE GENOMIC DNA]</scope>
</reference>
<feature type="compositionally biased region" description="Gly residues" evidence="1">
    <location>
        <begin position="172"/>
        <end position="182"/>
    </location>
</feature>
<feature type="region of interest" description="Disordered" evidence="1">
    <location>
        <begin position="1"/>
        <end position="125"/>
    </location>
</feature>
<feature type="compositionally biased region" description="Low complexity" evidence="1">
    <location>
        <begin position="74"/>
        <end position="90"/>
    </location>
</feature>
<feature type="region of interest" description="Disordered" evidence="1">
    <location>
        <begin position="161"/>
        <end position="360"/>
    </location>
</feature>
<accession>A0A4U1FBW2</accession>
<feature type="compositionally biased region" description="Low complexity" evidence="1">
    <location>
        <begin position="53"/>
        <end position="64"/>
    </location>
</feature>
<evidence type="ECO:0000313" key="2">
    <source>
        <dbReference type="EMBL" id="TKC47152.1"/>
    </source>
</evidence>
<gene>
    <name evidence="2" type="ORF">EI555_009135</name>
</gene>
<organism evidence="2 3">
    <name type="scientific">Monodon monoceros</name>
    <name type="common">Narwhal</name>
    <name type="synonym">Ceratodon monodon</name>
    <dbReference type="NCBI Taxonomy" id="40151"/>
    <lineage>
        <taxon>Eukaryota</taxon>
        <taxon>Metazoa</taxon>
        <taxon>Chordata</taxon>
        <taxon>Craniata</taxon>
        <taxon>Vertebrata</taxon>
        <taxon>Euteleostomi</taxon>
        <taxon>Mammalia</taxon>
        <taxon>Eutheria</taxon>
        <taxon>Laurasiatheria</taxon>
        <taxon>Artiodactyla</taxon>
        <taxon>Whippomorpha</taxon>
        <taxon>Cetacea</taxon>
        <taxon>Odontoceti</taxon>
        <taxon>Monodontidae</taxon>
        <taxon>Monodon</taxon>
    </lineage>
</organism>
<sequence length="360" mass="37739">GAGVPEWNHVSGKEQLAGSGWGRGSAQRPERFAHQDPAWCEGSAGPRRGGPGAPRSADPAPGQRSRAEPPAPPGRAAARAPRSSVPIPRAGTQTRDSRGSSRGDLGPASVWRPDPEGGRWPRGHGRARRVEALGVGTPWAAALAPTAPTWAARITSVMPAPPLARPRVSPGPGLGRGAGVGLRGRPRVRGVRGHELPPLPVVPERPRPPPPYYGAAPAGPRRPPPRARPLAPQRPEPPPGPRRRRRPPFCALFSPCSASPAFVCPQRRPRSPSAPHRRPSALALTILAKPAAPSARSGQKQGPELEDPRRRPRARGESRGASRAHTAAEEDGRGGRARGPATQGCEARPAPQKGPGVSVF</sequence>
<protein>
    <submittedName>
        <fullName evidence="2">Uncharacterized protein</fullName>
    </submittedName>
</protein>
<feature type="compositionally biased region" description="Basic and acidic residues" evidence="1">
    <location>
        <begin position="306"/>
        <end position="334"/>
    </location>
</feature>
<dbReference type="AlphaFoldDB" id="A0A4U1FBW2"/>
<evidence type="ECO:0000313" key="3">
    <source>
        <dbReference type="Proteomes" id="UP000308365"/>
    </source>
</evidence>
<proteinExistence type="predicted"/>
<comment type="caution">
    <text evidence="2">The sequence shown here is derived from an EMBL/GenBank/DDBJ whole genome shotgun (WGS) entry which is preliminary data.</text>
</comment>
<evidence type="ECO:0000256" key="1">
    <source>
        <dbReference type="SAM" id="MobiDB-lite"/>
    </source>
</evidence>
<feature type="compositionally biased region" description="Basic residues" evidence="1">
    <location>
        <begin position="267"/>
        <end position="279"/>
    </location>
</feature>
<name>A0A4U1FBW2_MONMO</name>
<feature type="compositionally biased region" description="Pro residues" evidence="1">
    <location>
        <begin position="197"/>
        <end position="212"/>
    </location>
</feature>
<dbReference type="EMBL" id="RWIC01000225">
    <property type="protein sequence ID" value="TKC47152.1"/>
    <property type="molecule type" value="Genomic_DNA"/>
</dbReference>
<dbReference type="Proteomes" id="UP000308365">
    <property type="component" value="Unassembled WGS sequence"/>
</dbReference>
<feature type="non-terminal residue" evidence="2">
    <location>
        <position position="360"/>
    </location>
</feature>
<feature type="non-terminal residue" evidence="2">
    <location>
        <position position="1"/>
    </location>
</feature>